<dbReference type="GO" id="GO:0050909">
    <property type="term" value="P:sensory perception of taste"/>
    <property type="evidence" value="ECO:0007669"/>
    <property type="project" value="InterPro"/>
</dbReference>
<reference evidence="10" key="1">
    <citation type="submission" date="2025-08" db="UniProtKB">
        <authorList>
            <consortium name="RefSeq"/>
        </authorList>
    </citation>
    <scope>IDENTIFICATION</scope>
    <source>
        <tissue evidence="10">Whole body</tissue>
    </source>
</reference>
<dbReference type="PANTHER" id="PTHR21143">
    <property type="entry name" value="INVERTEBRATE GUSTATORY RECEPTOR"/>
    <property type="match status" value="1"/>
</dbReference>
<dbReference type="Proteomes" id="UP000504618">
    <property type="component" value="Unplaced"/>
</dbReference>
<dbReference type="GO" id="GO:0030425">
    <property type="term" value="C:dendrite"/>
    <property type="evidence" value="ECO:0007669"/>
    <property type="project" value="TreeGrafter"/>
</dbReference>
<comment type="caution">
    <text evidence="8">Lacks conserved residue(s) required for the propagation of feature annotation.</text>
</comment>
<sequence>MPNPSWKFQRQVKSKMWKRWKLFHATDFQSLMYPCFTFSRILGIFPYKINASIFEASRSRYILLTIITCVICVFQLAKIYEINILTARETTVSQKIQDNCFSTFLSFTVIVSSILSGPQMRLLQTILEVSSKLPRKSYEKLSKLIHVKDIFGFFFLVGQLLLTFLKFAKRHRDNITFTYSTEIMEYYIDLQIFQINMLYVNCVCILKACFKRIDDNLTNLRELMINDKSHVPRLIYYQQRNLLLLEELKTLEKQYLMVSDTVQMLNIIFSPQLLATIAIAFIEITFEIYMHIVQWKNGLSINLTKQIHNTFFLSYMLYHVTKIMLIVWACETGKKQAAKINTTVHDVLNSTSDEQIKNELHLFSLQILHRDNTFSAKGLTVDATFLTAMVGTITTYLLILIQFLITSHSCDGKIAINVIHSN</sequence>
<comment type="function">
    <text evidence="8">Gustatory receptor which mediates acceptance or avoidance behavior, depending on its substrates.</text>
</comment>
<keyword evidence="6 8" id="KW-0675">Receptor</keyword>
<accession>A0A6J1RD86</accession>
<feature type="transmembrane region" description="Helical" evidence="8">
    <location>
        <begin position="150"/>
        <end position="168"/>
    </location>
</feature>
<dbReference type="GO" id="GO:0008049">
    <property type="term" value="P:male courtship behavior"/>
    <property type="evidence" value="ECO:0007669"/>
    <property type="project" value="TreeGrafter"/>
</dbReference>
<protein>
    <recommendedName>
        <fullName evidence="8">Gustatory receptor</fullName>
    </recommendedName>
</protein>
<keyword evidence="4 8" id="KW-1133">Transmembrane helix</keyword>
<evidence type="ECO:0000313" key="9">
    <source>
        <dbReference type="Proteomes" id="UP000504618"/>
    </source>
</evidence>
<feature type="transmembrane region" description="Helical" evidence="8">
    <location>
        <begin position="312"/>
        <end position="330"/>
    </location>
</feature>
<evidence type="ECO:0000256" key="7">
    <source>
        <dbReference type="ARBA" id="ARBA00023224"/>
    </source>
</evidence>
<dbReference type="PANTHER" id="PTHR21143:SF134">
    <property type="entry name" value="GUSTATORY RECEPTOR"/>
    <property type="match status" value="1"/>
</dbReference>
<dbReference type="GO" id="GO:0005886">
    <property type="term" value="C:plasma membrane"/>
    <property type="evidence" value="ECO:0007669"/>
    <property type="project" value="UniProtKB-SubCell"/>
</dbReference>
<evidence type="ECO:0000256" key="8">
    <source>
        <dbReference type="RuleBase" id="RU363108"/>
    </source>
</evidence>
<dbReference type="InterPro" id="IPR013604">
    <property type="entry name" value="7TM_chemorcpt"/>
</dbReference>
<evidence type="ECO:0000256" key="4">
    <source>
        <dbReference type="ARBA" id="ARBA00022989"/>
    </source>
</evidence>
<evidence type="ECO:0000256" key="6">
    <source>
        <dbReference type="ARBA" id="ARBA00023170"/>
    </source>
</evidence>
<dbReference type="GeneID" id="112467714"/>
<feature type="transmembrane region" description="Helical" evidence="8">
    <location>
        <begin position="31"/>
        <end position="49"/>
    </location>
</feature>
<organism evidence="9 10">
    <name type="scientific">Temnothorax curvispinosus</name>
    <dbReference type="NCBI Taxonomy" id="300111"/>
    <lineage>
        <taxon>Eukaryota</taxon>
        <taxon>Metazoa</taxon>
        <taxon>Ecdysozoa</taxon>
        <taxon>Arthropoda</taxon>
        <taxon>Hexapoda</taxon>
        <taxon>Insecta</taxon>
        <taxon>Pterygota</taxon>
        <taxon>Neoptera</taxon>
        <taxon>Endopterygota</taxon>
        <taxon>Hymenoptera</taxon>
        <taxon>Apocrita</taxon>
        <taxon>Aculeata</taxon>
        <taxon>Formicoidea</taxon>
        <taxon>Formicidae</taxon>
        <taxon>Myrmicinae</taxon>
        <taxon>Temnothorax</taxon>
    </lineage>
</organism>
<comment type="subcellular location">
    <subcellularLocation>
        <location evidence="1 8">Cell membrane</location>
        <topology evidence="1 8">Multi-pass membrane protein</topology>
    </subcellularLocation>
</comment>
<dbReference type="AlphaFoldDB" id="A0A6J1RD86"/>
<evidence type="ECO:0000256" key="5">
    <source>
        <dbReference type="ARBA" id="ARBA00023136"/>
    </source>
</evidence>
<dbReference type="GO" id="GO:0007165">
    <property type="term" value="P:signal transduction"/>
    <property type="evidence" value="ECO:0007669"/>
    <property type="project" value="UniProtKB-KW"/>
</dbReference>
<dbReference type="GO" id="GO:0043025">
    <property type="term" value="C:neuronal cell body"/>
    <property type="evidence" value="ECO:0007669"/>
    <property type="project" value="TreeGrafter"/>
</dbReference>
<keyword evidence="3 8" id="KW-0812">Transmembrane</keyword>
<keyword evidence="7 8" id="KW-0807">Transducer</keyword>
<evidence type="ECO:0000256" key="3">
    <source>
        <dbReference type="ARBA" id="ARBA00022692"/>
    </source>
</evidence>
<feature type="transmembrane region" description="Helical" evidence="8">
    <location>
        <begin position="61"/>
        <end position="80"/>
    </location>
</feature>
<dbReference type="OrthoDB" id="6478931at2759"/>
<dbReference type="RefSeq" id="XP_024892213.1">
    <property type="nucleotide sequence ID" value="XM_025036445.1"/>
</dbReference>
<dbReference type="GO" id="GO:0007635">
    <property type="term" value="P:chemosensory behavior"/>
    <property type="evidence" value="ECO:0007669"/>
    <property type="project" value="TreeGrafter"/>
</dbReference>
<proteinExistence type="inferred from homology"/>
<keyword evidence="9" id="KW-1185">Reference proteome</keyword>
<dbReference type="GO" id="GO:0030424">
    <property type="term" value="C:axon"/>
    <property type="evidence" value="ECO:0007669"/>
    <property type="project" value="TreeGrafter"/>
</dbReference>
<feature type="transmembrane region" description="Helical" evidence="8">
    <location>
        <begin position="273"/>
        <end position="292"/>
    </location>
</feature>
<comment type="similarity">
    <text evidence="8">Belongs to the insect chemoreceptor superfamily. Gustatory receptor (GR) family.</text>
</comment>
<keyword evidence="2 8" id="KW-1003">Cell membrane</keyword>
<evidence type="ECO:0000256" key="2">
    <source>
        <dbReference type="ARBA" id="ARBA00022475"/>
    </source>
</evidence>
<keyword evidence="5 8" id="KW-0472">Membrane</keyword>
<gene>
    <name evidence="10" type="primary">LOC112467714</name>
</gene>
<name>A0A6J1RD86_9HYME</name>
<evidence type="ECO:0000313" key="10">
    <source>
        <dbReference type="RefSeq" id="XP_024892213.1"/>
    </source>
</evidence>
<dbReference type="Pfam" id="PF08395">
    <property type="entry name" value="7tm_7"/>
    <property type="match status" value="1"/>
</dbReference>
<feature type="transmembrane region" description="Helical" evidence="8">
    <location>
        <begin position="383"/>
        <end position="405"/>
    </location>
</feature>
<evidence type="ECO:0000256" key="1">
    <source>
        <dbReference type="ARBA" id="ARBA00004651"/>
    </source>
</evidence>